<evidence type="ECO:0000313" key="1">
    <source>
        <dbReference type="EMBL" id="RMU46428.1"/>
    </source>
</evidence>
<organism evidence="1 2">
    <name type="scientific">Pseudomonas syringae pv. avii</name>
    <dbReference type="NCBI Taxonomy" id="663959"/>
    <lineage>
        <taxon>Bacteria</taxon>
        <taxon>Pseudomonadati</taxon>
        <taxon>Pseudomonadota</taxon>
        <taxon>Gammaproteobacteria</taxon>
        <taxon>Pseudomonadales</taxon>
        <taxon>Pseudomonadaceae</taxon>
        <taxon>Pseudomonas</taxon>
        <taxon>Pseudomonas syringae</taxon>
    </lineage>
</organism>
<dbReference type="AlphaFoldDB" id="A0A3M5UMJ9"/>
<comment type="caution">
    <text evidence="1">The sequence shown here is derived from an EMBL/GenBank/DDBJ whole genome shotgun (WGS) entry which is preliminary data.</text>
</comment>
<dbReference type="Gene3D" id="3.40.190.10">
    <property type="entry name" value="Periplasmic binding protein-like II"/>
    <property type="match status" value="1"/>
</dbReference>
<accession>A0A3M5UMJ9</accession>
<gene>
    <name evidence="1" type="ORF">ALP29_200994</name>
</gene>
<dbReference type="Gene3D" id="3.10.105.10">
    <property type="entry name" value="Dipeptide-binding Protein, Domain 3"/>
    <property type="match status" value="1"/>
</dbReference>
<sequence length="76" mass="8738">MWCDEKYDQLVKAAVATTDREKRTDLYKQAQRYLKEQVPITPVAHSTVNQPLRAEVRDFHVSPFGRNNFSGVSIAD</sequence>
<dbReference type="Proteomes" id="UP000280395">
    <property type="component" value="Unassembled WGS sequence"/>
</dbReference>
<evidence type="ECO:0000313" key="2">
    <source>
        <dbReference type="Proteomes" id="UP000280395"/>
    </source>
</evidence>
<dbReference type="EMBL" id="RBUA01001280">
    <property type="protein sequence ID" value="RMU46428.1"/>
    <property type="molecule type" value="Genomic_DNA"/>
</dbReference>
<reference evidence="1 2" key="1">
    <citation type="submission" date="2018-08" db="EMBL/GenBank/DDBJ databases">
        <title>Recombination of ecologically and evolutionarily significant loci maintains genetic cohesion in the Pseudomonas syringae species complex.</title>
        <authorList>
            <person name="Dillon M."/>
            <person name="Thakur S."/>
            <person name="Almeida R.N.D."/>
            <person name="Weir B.S."/>
            <person name="Guttman D.S."/>
        </authorList>
    </citation>
    <scope>NUCLEOTIDE SEQUENCE [LARGE SCALE GENOMIC DNA]</scope>
    <source>
        <strain evidence="1 2">ICMP 14479</strain>
    </source>
</reference>
<proteinExistence type="predicted"/>
<evidence type="ECO:0008006" key="3">
    <source>
        <dbReference type="Google" id="ProtNLM"/>
    </source>
</evidence>
<protein>
    <recommendedName>
        <fullName evidence="3">Solute-binding protein family 5 domain-containing protein</fullName>
    </recommendedName>
</protein>
<name>A0A3M5UMJ9_PSESX</name>
<dbReference type="SUPFAM" id="SSF53850">
    <property type="entry name" value="Periplasmic binding protein-like II"/>
    <property type="match status" value="1"/>
</dbReference>